<dbReference type="GeneID" id="94173531"/>
<keyword evidence="13" id="KW-1185">Reference proteome</keyword>
<keyword evidence="3 9" id="KW-0813">Transport</keyword>
<dbReference type="InterPro" id="IPR011555">
    <property type="entry name" value="ATPase_proteolipid_su_C_euk"/>
</dbReference>
<dbReference type="CDD" id="cd18176">
    <property type="entry name" value="ATP-synt_Vo_c_ATP6C_rpt2"/>
    <property type="match status" value="2"/>
</dbReference>
<feature type="domain" description="V-ATPase proteolipid subunit C-like" evidence="11">
    <location>
        <begin position="273"/>
        <end position="332"/>
    </location>
</feature>
<feature type="transmembrane region" description="Helical" evidence="9">
    <location>
        <begin position="273"/>
        <end position="295"/>
    </location>
</feature>
<feature type="transmembrane region" description="Helical" evidence="9">
    <location>
        <begin position="307"/>
        <end position="332"/>
    </location>
</feature>
<evidence type="ECO:0000313" key="12">
    <source>
        <dbReference type="EMBL" id="KAG5480295.1"/>
    </source>
</evidence>
<feature type="transmembrane region" description="Helical" evidence="9">
    <location>
        <begin position="116"/>
        <end position="138"/>
    </location>
</feature>
<feature type="transmembrane region" description="Helical" evidence="9">
    <location>
        <begin position="30"/>
        <end position="55"/>
    </location>
</feature>
<evidence type="ECO:0000256" key="3">
    <source>
        <dbReference type="ARBA" id="ARBA00022448"/>
    </source>
</evidence>
<evidence type="ECO:0000256" key="9">
    <source>
        <dbReference type="RuleBase" id="RU363060"/>
    </source>
</evidence>
<comment type="caution">
    <text evidence="9">Lacks conserved residue(s) required for the propagation of feature annotation.</text>
</comment>
<evidence type="ECO:0000256" key="8">
    <source>
        <dbReference type="ARBA" id="ARBA00023136"/>
    </source>
</evidence>
<sequence length="344" mass="34650">MKYQIASVVAAVAVCGGVAAVSCDDKYPQSAAFFGSMGCASALIFANLGSAYGTAKSGVGVAHLGILHADRIMRGIVPVVMAGILGIYGLIVSVIINNNIKTDDNSYSSFAGYLHFGAGLAAGLSSLAAGLSIGIAGDASARAYGKQEKIFVAMILMLIYQIASVVAAVAVCGGVAAVSCDDKYPQSAAFFGSMGCASALIFANLGSAYGTAKSGVGVAHLGILHADRIMRGIVPVVMAGILGIYGLIVSVIINNNIKTDDNSYSSFAGYLHFGAGLAAGLSSLAAGLSIGIAGDASARAYGKQEKIFVAMILMLIFAEALGLYGLIIALLMNNTAGKVTGGCQ</sequence>
<dbReference type="Gene3D" id="1.20.120.610">
    <property type="entry name" value="lithium bound rotor ring of v- atpase"/>
    <property type="match status" value="2"/>
</dbReference>
<dbReference type="NCBIfam" id="TIGR01100">
    <property type="entry name" value="V_ATP_synt_C"/>
    <property type="match status" value="2"/>
</dbReference>
<feature type="transmembrane region" description="Helical" evidence="9">
    <location>
        <begin position="188"/>
        <end position="212"/>
    </location>
</feature>
<evidence type="ECO:0000256" key="6">
    <source>
        <dbReference type="ARBA" id="ARBA00022989"/>
    </source>
</evidence>
<comment type="similarity">
    <text evidence="2 9">Belongs to the V-ATPase proteolipid subunit family.</text>
</comment>
<gene>
    <name evidence="12" type="ORF">CUR178_06351</name>
</gene>
<protein>
    <recommendedName>
        <fullName evidence="9">V-type proton ATPase proteolipid subunit</fullName>
    </recommendedName>
</protein>
<evidence type="ECO:0000256" key="4">
    <source>
        <dbReference type="ARBA" id="ARBA00022692"/>
    </source>
</evidence>
<dbReference type="GO" id="GO:0046961">
    <property type="term" value="F:proton-transporting ATPase activity, rotational mechanism"/>
    <property type="evidence" value="ECO:0007669"/>
    <property type="project" value="InterPro"/>
</dbReference>
<feature type="domain" description="V-ATPase proteolipid subunit C-like" evidence="11">
    <location>
        <begin position="37"/>
        <end position="96"/>
    </location>
</feature>
<keyword evidence="4 9" id="KW-0812">Transmembrane</keyword>
<keyword evidence="9" id="KW-0926">Vacuole</keyword>
<dbReference type="InterPro" id="IPR035921">
    <property type="entry name" value="F/V-ATP_Csub_sf"/>
</dbReference>
<feature type="domain" description="V-ATPase proteolipid subunit C-like" evidence="11">
    <location>
        <begin position="194"/>
        <end position="253"/>
    </location>
</feature>
<evidence type="ECO:0000256" key="10">
    <source>
        <dbReference type="SAM" id="SignalP"/>
    </source>
</evidence>
<evidence type="ECO:0000256" key="5">
    <source>
        <dbReference type="ARBA" id="ARBA00022781"/>
    </source>
</evidence>
<feature type="transmembrane region" description="Helical" evidence="9">
    <location>
        <begin position="150"/>
        <end position="176"/>
    </location>
</feature>
<dbReference type="PROSITE" id="PS51257">
    <property type="entry name" value="PROKAR_LIPOPROTEIN"/>
    <property type="match status" value="1"/>
</dbReference>
<dbReference type="RefSeq" id="XP_067693442.1">
    <property type="nucleotide sequence ID" value="XM_067838021.1"/>
</dbReference>
<evidence type="ECO:0000259" key="11">
    <source>
        <dbReference type="Pfam" id="PF00137"/>
    </source>
</evidence>
<dbReference type="InterPro" id="IPR002379">
    <property type="entry name" value="ATPase_proteolipid_c-like_dom"/>
</dbReference>
<dbReference type="GO" id="GO:0005774">
    <property type="term" value="C:vacuolar membrane"/>
    <property type="evidence" value="ECO:0007669"/>
    <property type="project" value="UniProtKB-SubCell"/>
</dbReference>
<proteinExistence type="inferred from homology"/>
<accession>A0A836HNZ9</accession>
<dbReference type="PRINTS" id="PR00122">
    <property type="entry name" value="VACATPASE"/>
</dbReference>
<feature type="domain" description="V-ATPase proteolipid subunit C-like" evidence="11">
    <location>
        <begin position="116"/>
        <end position="159"/>
    </location>
</feature>
<dbReference type="KEGG" id="lenr:94173531"/>
<dbReference type="Pfam" id="PF00137">
    <property type="entry name" value="ATP-synt_C"/>
    <property type="match status" value="4"/>
</dbReference>
<keyword evidence="10" id="KW-0732">Signal</keyword>
<evidence type="ECO:0000256" key="7">
    <source>
        <dbReference type="ARBA" id="ARBA00023065"/>
    </source>
</evidence>
<keyword evidence="5 9" id="KW-0375">Hydrogen ion transport</keyword>
<dbReference type="OrthoDB" id="1744869at2759"/>
<feature type="transmembrane region" description="Helical" evidence="9">
    <location>
        <begin position="233"/>
        <end position="253"/>
    </location>
</feature>
<comment type="caution">
    <text evidence="12">The sequence shown here is derived from an EMBL/GenBank/DDBJ whole genome shotgun (WGS) entry which is preliminary data.</text>
</comment>
<comment type="subcellular location">
    <subcellularLocation>
        <location evidence="1">Membrane</location>
        <topology evidence="1">Multi-pass membrane protein</topology>
    </subcellularLocation>
    <subcellularLocation>
        <location evidence="9">Vacuole membrane</location>
        <topology evidence="9">Multi-pass membrane protein</topology>
    </subcellularLocation>
</comment>
<keyword evidence="7 9" id="KW-0406">Ion transport</keyword>
<evidence type="ECO:0000256" key="2">
    <source>
        <dbReference type="ARBA" id="ARBA00007296"/>
    </source>
</evidence>
<dbReference type="EMBL" id="JAFHKP010000021">
    <property type="protein sequence ID" value="KAG5480295.1"/>
    <property type="molecule type" value="Genomic_DNA"/>
</dbReference>
<keyword evidence="8 9" id="KW-0472">Membrane</keyword>
<feature type="chain" id="PRO_5032961532" description="V-type proton ATPase proteolipid subunit" evidence="10">
    <location>
        <begin position="21"/>
        <end position="344"/>
    </location>
</feature>
<dbReference type="CDD" id="cd18175">
    <property type="entry name" value="ATP-synt_Vo_c_ATP6C_rpt1"/>
    <property type="match status" value="2"/>
</dbReference>
<dbReference type="PANTHER" id="PTHR10263">
    <property type="entry name" value="V-TYPE PROTON ATPASE PROTEOLIPID SUBUNIT"/>
    <property type="match status" value="1"/>
</dbReference>
<organism evidence="12 13">
    <name type="scientific">Leishmania enriettii</name>
    <dbReference type="NCBI Taxonomy" id="5663"/>
    <lineage>
        <taxon>Eukaryota</taxon>
        <taxon>Discoba</taxon>
        <taxon>Euglenozoa</taxon>
        <taxon>Kinetoplastea</taxon>
        <taxon>Metakinetoplastina</taxon>
        <taxon>Trypanosomatida</taxon>
        <taxon>Trypanosomatidae</taxon>
        <taxon>Leishmaniinae</taxon>
        <taxon>Leishmania</taxon>
    </lineage>
</organism>
<dbReference type="InterPro" id="IPR000245">
    <property type="entry name" value="ATPase_proteolipid_csu"/>
</dbReference>
<feature type="signal peptide" evidence="10">
    <location>
        <begin position="1"/>
        <end position="20"/>
    </location>
</feature>
<keyword evidence="6 9" id="KW-1133">Transmembrane helix</keyword>
<dbReference type="GO" id="GO:0033179">
    <property type="term" value="C:proton-transporting V-type ATPase, V0 domain"/>
    <property type="evidence" value="ECO:0007669"/>
    <property type="project" value="InterPro"/>
</dbReference>
<evidence type="ECO:0000313" key="13">
    <source>
        <dbReference type="Proteomes" id="UP000674179"/>
    </source>
</evidence>
<feature type="transmembrane region" description="Helical" evidence="9">
    <location>
        <begin position="76"/>
        <end position="96"/>
    </location>
</feature>
<dbReference type="AlphaFoldDB" id="A0A836HNZ9"/>
<reference evidence="12 13" key="1">
    <citation type="submission" date="2021-02" db="EMBL/GenBank/DDBJ databases">
        <title>Leishmania (Mundinia) enrietti genome sequencing and assembly.</title>
        <authorList>
            <person name="Almutairi H."/>
            <person name="Gatherer D."/>
        </authorList>
    </citation>
    <scope>NUCLEOTIDE SEQUENCE [LARGE SCALE GENOMIC DNA]</scope>
    <source>
        <strain evidence="12">CUR178</strain>
    </source>
</reference>
<evidence type="ECO:0000256" key="1">
    <source>
        <dbReference type="ARBA" id="ARBA00004141"/>
    </source>
</evidence>
<dbReference type="Proteomes" id="UP000674179">
    <property type="component" value="Chromosome 21"/>
</dbReference>
<dbReference type="FunFam" id="1.20.120.610:FF:000001">
    <property type="entry name" value="V-type proton ATPase proteolipid subunit"/>
    <property type="match status" value="2"/>
</dbReference>
<name>A0A836HNZ9_LEIEN</name>
<dbReference type="SUPFAM" id="SSF81333">
    <property type="entry name" value="F1F0 ATP synthase subunit C"/>
    <property type="match status" value="2"/>
</dbReference>